<dbReference type="RefSeq" id="WP_194451637.1">
    <property type="nucleotide sequence ID" value="NZ_CP063849.1"/>
</dbReference>
<feature type="transmembrane region" description="Helical" evidence="6">
    <location>
        <begin position="94"/>
        <end position="113"/>
    </location>
</feature>
<evidence type="ECO:0000313" key="8">
    <source>
        <dbReference type="EMBL" id="QOY89974.1"/>
    </source>
</evidence>
<dbReference type="InterPro" id="IPR018076">
    <property type="entry name" value="T2SS_GspF_dom"/>
</dbReference>
<comment type="subcellular location">
    <subcellularLocation>
        <location evidence="1">Cell membrane</location>
        <topology evidence="1">Multi-pass membrane protein</topology>
    </subcellularLocation>
</comment>
<evidence type="ECO:0000256" key="2">
    <source>
        <dbReference type="ARBA" id="ARBA00022475"/>
    </source>
</evidence>
<dbReference type="PANTHER" id="PTHR35007">
    <property type="entry name" value="INTEGRAL MEMBRANE PROTEIN-RELATED"/>
    <property type="match status" value="1"/>
</dbReference>
<dbReference type="Proteomes" id="UP000593892">
    <property type="component" value="Chromosome"/>
</dbReference>
<evidence type="ECO:0000256" key="3">
    <source>
        <dbReference type="ARBA" id="ARBA00022692"/>
    </source>
</evidence>
<keyword evidence="4 6" id="KW-1133">Transmembrane helix</keyword>
<proteinExistence type="predicted"/>
<reference evidence="8 9" key="1">
    <citation type="submission" date="2020-10" db="EMBL/GenBank/DDBJ databases">
        <title>Complete genome sequence of Paludibaculum fermentans P105T, a facultatively anaerobic acidobacterium capable of dissimilatory Fe(III) reduction.</title>
        <authorList>
            <person name="Dedysh S.N."/>
            <person name="Beletsky A.V."/>
            <person name="Kulichevskaya I.S."/>
            <person name="Mardanov A.V."/>
            <person name="Ravin N.V."/>
        </authorList>
    </citation>
    <scope>NUCLEOTIDE SEQUENCE [LARGE SCALE GENOMIC DNA]</scope>
    <source>
        <strain evidence="8 9">P105</strain>
    </source>
</reference>
<gene>
    <name evidence="8" type="ORF">IRI77_08465</name>
</gene>
<dbReference type="GO" id="GO:0005886">
    <property type="term" value="C:plasma membrane"/>
    <property type="evidence" value="ECO:0007669"/>
    <property type="project" value="UniProtKB-SubCell"/>
</dbReference>
<dbReference type="Pfam" id="PF00482">
    <property type="entry name" value="T2SSF"/>
    <property type="match status" value="1"/>
</dbReference>
<evidence type="ECO:0000313" key="9">
    <source>
        <dbReference type="Proteomes" id="UP000593892"/>
    </source>
</evidence>
<evidence type="ECO:0000256" key="4">
    <source>
        <dbReference type="ARBA" id="ARBA00022989"/>
    </source>
</evidence>
<protein>
    <submittedName>
        <fullName evidence="8">Type II secretion system F family protein</fullName>
    </submittedName>
</protein>
<evidence type="ECO:0000256" key="6">
    <source>
        <dbReference type="SAM" id="Phobius"/>
    </source>
</evidence>
<name>A0A7S7NUI4_PALFE</name>
<sequence>MAMILSFVVFLAVAIGIALLGMKLWLRPKEAIERVTGGGINSEEEIPTHPSLVFRDMLNRLGTVLPASPKDVSVMQRRLMRAGMRGPNSLRMLYGAKVVLGVALPLIMTAVVWNSSAEGFNKGAAVLAAAGLGFFGPNEYVSLMSRRRQKEIRRGLANSLDLMVVCVESGLGLDQAILQVAKELEHAHPEISEEFAMVNLELKAGKRRPEALRNLAERTAVDDLKKLVAVLIQADRFGTGVAQSLRAHSDFMRVQARQIAEEKAAKLGVKLVFPIFFCILPSLFVVTVGPVAVKIMRELIPMMTGV</sequence>
<accession>A0A7S7NUI4</accession>
<feature type="transmembrane region" description="Helical" evidence="6">
    <location>
        <begin position="6"/>
        <end position="26"/>
    </location>
</feature>
<evidence type="ECO:0000259" key="7">
    <source>
        <dbReference type="Pfam" id="PF00482"/>
    </source>
</evidence>
<keyword evidence="5 6" id="KW-0472">Membrane</keyword>
<organism evidence="8 9">
    <name type="scientific">Paludibaculum fermentans</name>
    <dbReference type="NCBI Taxonomy" id="1473598"/>
    <lineage>
        <taxon>Bacteria</taxon>
        <taxon>Pseudomonadati</taxon>
        <taxon>Acidobacteriota</taxon>
        <taxon>Terriglobia</taxon>
        <taxon>Bryobacterales</taxon>
        <taxon>Bryobacteraceae</taxon>
        <taxon>Paludibaculum</taxon>
    </lineage>
</organism>
<keyword evidence="9" id="KW-1185">Reference proteome</keyword>
<keyword evidence="2" id="KW-1003">Cell membrane</keyword>
<feature type="transmembrane region" description="Helical" evidence="6">
    <location>
        <begin position="271"/>
        <end position="293"/>
    </location>
</feature>
<evidence type="ECO:0000256" key="5">
    <source>
        <dbReference type="ARBA" id="ARBA00023136"/>
    </source>
</evidence>
<feature type="domain" description="Type II secretion system protein GspF" evidence="7">
    <location>
        <begin position="160"/>
        <end position="288"/>
    </location>
</feature>
<feature type="transmembrane region" description="Helical" evidence="6">
    <location>
        <begin position="125"/>
        <end position="144"/>
    </location>
</feature>
<dbReference type="AlphaFoldDB" id="A0A7S7NUI4"/>
<dbReference type="EMBL" id="CP063849">
    <property type="protein sequence ID" value="QOY89974.1"/>
    <property type="molecule type" value="Genomic_DNA"/>
</dbReference>
<dbReference type="KEGG" id="pfer:IRI77_08465"/>
<keyword evidence="3 6" id="KW-0812">Transmembrane</keyword>
<dbReference type="PANTHER" id="PTHR35007:SF2">
    <property type="entry name" value="PILUS ASSEMBLE PROTEIN"/>
    <property type="match status" value="1"/>
</dbReference>
<evidence type="ECO:0000256" key="1">
    <source>
        <dbReference type="ARBA" id="ARBA00004651"/>
    </source>
</evidence>